<feature type="transmembrane region" description="Helical" evidence="1">
    <location>
        <begin position="240"/>
        <end position="258"/>
    </location>
</feature>
<keyword evidence="1" id="KW-0472">Membrane</keyword>
<evidence type="ECO:0000313" key="2">
    <source>
        <dbReference type="EMBL" id="OGY79682.1"/>
    </source>
</evidence>
<protein>
    <recommendedName>
        <fullName evidence="4">Glycerophosphoryl diester phosphodiesterase membrane domain-containing protein</fullName>
    </recommendedName>
</protein>
<evidence type="ECO:0000256" key="1">
    <source>
        <dbReference type="SAM" id="Phobius"/>
    </source>
</evidence>
<sequence>MQNTNKQKLPTIADILHDSWNYLMRFYKKFCLILVANIFVSSILILLFVGLVQSSSRTDATSSFFLNFGAFFGVALFIAFFILLIQMLMNIMFIEFLGHTGQGELTLSQAFYKALTKLWSLILLSLLALFITILASLAGNLITALLGTGIAVIQLNWIDVGFSVVDFIVGTITLFFIGIWLMFAPYVLILEQTSVIDAIRESYTLIQGRFGAVILRVILPYIVFFGIGATIAFVPYIGPLIDIFLGPLIAVIYIFVLYKSLKNTK</sequence>
<feature type="transmembrane region" description="Helical" evidence="1">
    <location>
        <begin position="118"/>
        <end position="147"/>
    </location>
</feature>
<proteinExistence type="predicted"/>
<keyword evidence="1" id="KW-1133">Transmembrane helix</keyword>
<dbReference type="STRING" id="1798540.A3B74_02835"/>
<keyword evidence="1" id="KW-0812">Transmembrane</keyword>
<comment type="caution">
    <text evidence="2">The sequence shown here is derived from an EMBL/GenBank/DDBJ whole genome shotgun (WGS) entry which is preliminary data.</text>
</comment>
<feature type="transmembrane region" description="Helical" evidence="1">
    <location>
        <begin position="30"/>
        <end position="52"/>
    </location>
</feature>
<accession>A0A1G2AS01</accession>
<feature type="transmembrane region" description="Helical" evidence="1">
    <location>
        <begin position="64"/>
        <end position="85"/>
    </location>
</feature>
<dbReference type="Proteomes" id="UP000177165">
    <property type="component" value="Unassembled WGS sequence"/>
</dbReference>
<gene>
    <name evidence="2" type="ORF">A3B74_02835</name>
</gene>
<reference evidence="2 3" key="1">
    <citation type="journal article" date="2016" name="Nat. Commun.">
        <title>Thousands of microbial genomes shed light on interconnected biogeochemical processes in an aquifer system.</title>
        <authorList>
            <person name="Anantharaman K."/>
            <person name="Brown C.T."/>
            <person name="Hug L.A."/>
            <person name="Sharon I."/>
            <person name="Castelle C.J."/>
            <person name="Probst A.J."/>
            <person name="Thomas B.C."/>
            <person name="Singh A."/>
            <person name="Wilkins M.J."/>
            <person name="Karaoz U."/>
            <person name="Brodie E.L."/>
            <person name="Williams K.H."/>
            <person name="Hubbard S.S."/>
            <person name="Banfield J.F."/>
        </authorList>
    </citation>
    <scope>NUCLEOTIDE SEQUENCE [LARGE SCALE GENOMIC DNA]</scope>
</reference>
<organism evidence="2 3">
    <name type="scientific">Candidatus Kerfeldbacteria bacterium RIFCSPHIGHO2_02_FULL_42_14</name>
    <dbReference type="NCBI Taxonomy" id="1798540"/>
    <lineage>
        <taxon>Bacteria</taxon>
        <taxon>Candidatus Kerfeldiibacteriota</taxon>
    </lineage>
</organism>
<dbReference type="EMBL" id="MHKB01000008">
    <property type="protein sequence ID" value="OGY79682.1"/>
    <property type="molecule type" value="Genomic_DNA"/>
</dbReference>
<name>A0A1G2AS01_9BACT</name>
<feature type="transmembrane region" description="Helical" evidence="1">
    <location>
        <begin position="167"/>
        <end position="189"/>
    </location>
</feature>
<dbReference type="AlphaFoldDB" id="A0A1G2AS01"/>
<evidence type="ECO:0008006" key="4">
    <source>
        <dbReference type="Google" id="ProtNLM"/>
    </source>
</evidence>
<feature type="transmembrane region" description="Helical" evidence="1">
    <location>
        <begin position="210"/>
        <end position="234"/>
    </location>
</feature>
<evidence type="ECO:0000313" key="3">
    <source>
        <dbReference type="Proteomes" id="UP000177165"/>
    </source>
</evidence>